<organism evidence="2 3">
    <name type="scientific">Taxus chinensis</name>
    <name type="common">Chinese yew</name>
    <name type="synonym">Taxus wallichiana var. chinensis</name>
    <dbReference type="NCBI Taxonomy" id="29808"/>
    <lineage>
        <taxon>Eukaryota</taxon>
        <taxon>Viridiplantae</taxon>
        <taxon>Streptophyta</taxon>
        <taxon>Embryophyta</taxon>
        <taxon>Tracheophyta</taxon>
        <taxon>Spermatophyta</taxon>
        <taxon>Pinopsida</taxon>
        <taxon>Pinidae</taxon>
        <taxon>Conifers II</taxon>
        <taxon>Cupressales</taxon>
        <taxon>Taxaceae</taxon>
        <taxon>Taxus</taxon>
    </lineage>
</organism>
<dbReference type="AlphaFoldDB" id="A0AA38CF52"/>
<name>A0AA38CF52_TAXCH</name>
<reference evidence="2 3" key="1">
    <citation type="journal article" date="2021" name="Nat. Plants">
        <title>The Taxus genome provides insights into paclitaxel biosynthesis.</title>
        <authorList>
            <person name="Xiong X."/>
            <person name="Gou J."/>
            <person name="Liao Q."/>
            <person name="Li Y."/>
            <person name="Zhou Q."/>
            <person name="Bi G."/>
            <person name="Li C."/>
            <person name="Du R."/>
            <person name="Wang X."/>
            <person name="Sun T."/>
            <person name="Guo L."/>
            <person name="Liang H."/>
            <person name="Lu P."/>
            <person name="Wu Y."/>
            <person name="Zhang Z."/>
            <person name="Ro D.K."/>
            <person name="Shang Y."/>
            <person name="Huang S."/>
            <person name="Yan J."/>
        </authorList>
    </citation>
    <scope>NUCLEOTIDE SEQUENCE [LARGE SCALE GENOMIC DNA]</scope>
    <source>
        <strain evidence="2">Ta-2019</strain>
    </source>
</reference>
<dbReference type="PANTHER" id="PTHR47125:SF2">
    <property type="entry name" value="ADENINE NUCLEOTIDE ALPHA HYDROLASES-LIKE SUPERFAMILY PROTEIN"/>
    <property type="match status" value="1"/>
</dbReference>
<dbReference type="SUPFAM" id="SSF52402">
    <property type="entry name" value="Adenine nucleotide alpha hydrolases-like"/>
    <property type="match status" value="1"/>
</dbReference>
<evidence type="ECO:0000259" key="1">
    <source>
        <dbReference type="Pfam" id="PF00582"/>
    </source>
</evidence>
<dbReference type="Gene3D" id="3.40.50.620">
    <property type="entry name" value="HUPs"/>
    <property type="match status" value="1"/>
</dbReference>
<proteinExistence type="predicted"/>
<keyword evidence="3" id="KW-1185">Reference proteome</keyword>
<dbReference type="Pfam" id="PF00582">
    <property type="entry name" value="Usp"/>
    <property type="match status" value="1"/>
</dbReference>
<evidence type="ECO:0000313" key="3">
    <source>
        <dbReference type="Proteomes" id="UP000824469"/>
    </source>
</evidence>
<dbReference type="CDD" id="cd00293">
    <property type="entry name" value="USP-like"/>
    <property type="match status" value="1"/>
</dbReference>
<dbReference type="OMA" id="EICIANA"/>
<feature type="non-terminal residue" evidence="2">
    <location>
        <position position="218"/>
    </location>
</feature>
<protein>
    <recommendedName>
        <fullName evidence="1">UspA domain-containing protein</fullName>
    </recommendedName>
</protein>
<comment type="caution">
    <text evidence="2">The sequence shown here is derived from an EMBL/GenBank/DDBJ whole genome shotgun (WGS) entry which is preliminary data.</text>
</comment>
<gene>
    <name evidence="2" type="ORF">KI387_011784</name>
</gene>
<evidence type="ECO:0000313" key="2">
    <source>
        <dbReference type="EMBL" id="KAH9300201.1"/>
    </source>
</evidence>
<dbReference type="InterPro" id="IPR006016">
    <property type="entry name" value="UspA"/>
</dbReference>
<dbReference type="InterPro" id="IPR014729">
    <property type="entry name" value="Rossmann-like_a/b/a_fold"/>
</dbReference>
<dbReference type="PANTHER" id="PTHR47125">
    <property type="entry name" value="ADENINE NUCLEOTIDE ALPHA HYDROLASES-LIKE SUPERFAMILY PROTEIN"/>
    <property type="match status" value="1"/>
</dbReference>
<dbReference type="EMBL" id="JAHRHJ020000009">
    <property type="protein sequence ID" value="KAH9300201.1"/>
    <property type="molecule type" value="Genomic_DNA"/>
</dbReference>
<dbReference type="Proteomes" id="UP000824469">
    <property type="component" value="Unassembled WGS sequence"/>
</dbReference>
<accession>A0AA38CF52</accession>
<sequence length="218" mass="24704">MSFLRCLIGSGKSRVCRNRYCDSNSDCSISVSTKGLLERWNENETGSHCKSSKRVVVVVDEGREAKVALLWALSHVLHNSHTLTLLHILDKHKLTRPRTHSHTGGLFWRNDKYVERNGDRGFSFVKSLEALCKSYCPDVPVEVVITEGNMTGTVVRWAKKLEASMVIVGQKKPSVFYRFFPRREEDMVEICIANAECVTVGVRKRSSRIGGYIINSRE</sequence>
<feature type="domain" description="UspA" evidence="1">
    <location>
        <begin position="53"/>
        <end position="174"/>
    </location>
</feature>